<dbReference type="PANTHER" id="PTHR30011">
    <property type="entry name" value="ALKANESULFONATE MONOOXYGENASE-RELATED"/>
    <property type="match status" value="1"/>
</dbReference>
<protein>
    <submittedName>
        <fullName evidence="8">LLM class flavin-dependent oxidoreductase</fullName>
    </submittedName>
</protein>
<evidence type="ECO:0000259" key="7">
    <source>
        <dbReference type="Pfam" id="PF00296"/>
    </source>
</evidence>
<sequence>MTRQLHLLLLGNPRFGNAWRFPGVVNGPAAVLESIVDAAKTAERGTFDAIFFADTLNFGPDATWPHKSTEDFEPFTTAAALARETERLGLVVTGSATFQAPYHLARQLISLDHLSGGRAGWNVVTSFAKAAADNFGDAGVLAHDERYRVAAETLEVVRKLWDSWGPDTIVEDRDAGIYNDRTKIRVPGHKGEFFSVRGPLGASPSRQGHPVIFQAGSSTAGRAFAARNAEVIFTGQGDFDRGRSFVEQIHQEAGSSGRGTAPLVTPSLGFVVGSTEEEARAIEQTIFEQFIPEYQIGWLQEVDIDLTGADLDGPVPPAAFAESTETHQTALAGYRALATQGNPTVREFLFRTVTAFGARVAGSPERIADEIERWFTGGAADGFILSPSGIPGQLEVFVDHVVPILRRRGLYRHEYKGETLRSHLTS</sequence>
<feature type="binding site" evidence="6">
    <location>
        <position position="93"/>
    </location>
    <ligand>
        <name>FMN</name>
        <dbReference type="ChEBI" id="CHEBI:58210"/>
    </ligand>
</feature>
<dbReference type="GO" id="GO:0016705">
    <property type="term" value="F:oxidoreductase activity, acting on paired donors, with incorporation or reduction of molecular oxygen"/>
    <property type="evidence" value="ECO:0007669"/>
    <property type="project" value="InterPro"/>
</dbReference>
<dbReference type="GO" id="GO:0004497">
    <property type="term" value="F:monooxygenase activity"/>
    <property type="evidence" value="ECO:0007669"/>
    <property type="project" value="UniProtKB-KW"/>
</dbReference>
<organism evidence="8 9">
    <name type="scientific">Amycolatopsis panacis</name>
    <dbReference type="NCBI Taxonomy" id="2340917"/>
    <lineage>
        <taxon>Bacteria</taxon>
        <taxon>Bacillati</taxon>
        <taxon>Actinomycetota</taxon>
        <taxon>Actinomycetes</taxon>
        <taxon>Pseudonocardiales</taxon>
        <taxon>Pseudonocardiaceae</taxon>
        <taxon>Amycolatopsis</taxon>
    </lineage>
</organism>
<evidence type="ECO:0000256" key="6">
    <source>
        <dbReference type="PIRSR" id="PIRSR000337-1"/>
    </source>
</evidence>
<evidence type="ECO:0000256" key="1">
    <source>
        <dbReference type="ARBA" id="ARBA00022630"/>
    </source>
</evidence>
<feature type="binding site" evidence="6">
    <location>
        <position position="147"/>
    </location>
    <ligand>
        <name>FMN</name>
        <dbReference type="ChEBI" id="CHEBI:58210"/>
    </ligand>
</feature>
<accession>A0A419I284</accession>
<dbReference type="NCBIfam" id="TIGR03860">
    <property type="entry name" value="FMN_nitrolo"/>
    <property type="match status" value="1"/>
</dbReference>
<dbReference type="AlphaFoldDB" id="A0A419I284"/>
<feature type="binding site" evidence="6">
    <location>
        <position position="217"/>
    </location>
    <ligand>
        <name>FMN</name>
        <dbReference type="ChEBI" id="CHEBI:58210"/>
    </ligand>
</feature>
<dbReference type="EMBL" id="QZFV01000090">
    <property type="protein sequence ID" value="RJQ83969.1"/>
    <property type="molecule type" value="Genomic_DNA"/>
</dbReference>
<feature type="domain" description="Luciferase-like" evidence="7">
    <location>
        <begin position="29"/>
        <end position="379"/>
    </location>
</feature>
<comment type="similarity">
    <text evidence="5">Belongs to the NtaA/SnaA/DszA monooxygenase family.</text>
</comment>
<dbReference type="InterPro" id="IPR011251">
    <property type="entry name" value="Luciferase-like_dom"/>
</dbReference>
<evidence type="ECO:0000256" key="3">
    <source>
        <dbReference type="ARBA" id="ARBA00023002"/>
    </source>
</evidence>
<evidence type="ECO:0000256" key="5">
    <source>
        <dbReference type="ARBA" id="ARBA00033748"/>
    </source>
</evidence>
<dbReference type="OrthoDB" id="9135350at2"/>
<dbReference type="RefSeq" id="WP_120024582.1">
    <property type="nucleotide sequence ID" value="NZ_QZFV01000090.1"/>
</dbReference>
<name>A0A419I284_9PSEU</name>
<feature type="binding site" evidence="6">
    <location>
        <position position="143"/>
    </location>
    <ligand>
        <name>FMN</name>
        <dbReference type="ChEBI" id="CHEBI:58210"/>
    </ligand>
</feature>
<proteinExistence type="inferred from homology"/>
<keyword evidence="9" id="KW-1185">Reference proteome</keyword>
<keyword evidence="2 6" id="KW-0288">FMN</keyword>
<evidence type="ECO:0000256" key="4">
    <source>
        <dbReference type="ARBA" id="ARBA00023033"/>
    </source>
</evidence>
<dbReference type="CDD" id="cd01095">
    <property type="entry name" value="Nitrilotriacetate_monoxgenase"/>
    <property type="match status" value="1"/>
</dbReference>
<dbReference type="InterPro" id="IPR016215">
    <property type="entry name" value="NTA_MOA"/>
</dbReference>
<dbReference type="PANTHER" id="PTHR30011:SF16">
    <property type="entry name" value="C2H2 FINGER DOMAIN TRANSCRIPTION FACTOR (EUROFUNG)-RELATED"/>
    <property type="match status" value="1"/>
</dbReference>
<evidence type="ECO:0000256" key="2">
    <source>
        <dbReference type="ARBA" id="ARBA00022643"/>
    </source>
</evidence>
<keyword evidence="3" id="KW-0560">Oxidoreductase</keyword>
<keyword evidence="4" id="KW-0503">Monooxygenase</keyword>
<dbReference type="Pfam" id="PF00296">
    <property type="entry name" value="Bac_luciferase"/>
    <property type="match status" value="1"/>
</dbReference>
<reference evidence="8 9" key="1">
    <citation type="submission" date="2018-09" db="EMBL/GenBank/DDBJ databases">
        <title>YIM PH 21725 draft genome.</title>
        <authorList>
            <person name="Miao C."/>
        </authorList>
    </citation>
    <scope>NUCLEOTIDE SEQUENCE [LARGE SCALE GENOMIC DNA]</scope>
    <source>
        <strain evidence="9">YIM PH21725</strain>
    </source>
</reference>
<dbReference type="PIRSF" id="PIRSF000337">
    <property type="entry name" value="NTA_MOA"/>
    <property type="match status" value="1"/>
</dbReference>
<gene>
    <name evidence="8" type="ORF">D5S19_18415</name>
</gene>
<dbReference type="Gene3D" id="3.20.20.30">
    <property type="entry name" value="Luciferase-like domain"/>
    <property type="match status" value="1"/>
</dbReference>
<dbReference type="Proteomes" id="UP000285112">
    <property type="component" value="Unassembled WGS sequence"/>
</dbReference>
<dbReference type="SUPFAM" id="SSF51679">
    <property type="entry name" value="Bacterial luciferase-like"/>
    <property type="match status" value="1"/>
</dbReference>
<evidence type="ECO:0000313" key="9">
    <source>
        <dbReference type="Proteomes" id="UP000285112"/>
    </source>
</evidence>
<keyword evidence="1 6" id="KW-0285">Flavoprotein</keyword>
<feature type="binding site" evidence="6">
    <location>
        <position position="54"/>
    </location>
    <ligand>
        <name>FMN</name>
        <dbReference type="ChEBI" id="CHEBI:58210"/>
    </ligand>
</feature>
<dbReference type="InterPro" id="IPR036661">
    <property type="entry name" value="Luciferase-like_sf"/>
</dbReference>
<dbReference type="InterPro" id="IPR051260">
    <property type="entry name" value="Diverse_substr_monoxygenases"/>
</dbReference>
<feature type="binding site" evidence="6">
    <location>
        <position position="218"/>
    </location>
    <ligand>
        <name>FMN</name>
        <dbReference type="ChEBI" id="CHEBI:58210"/>
    </ligand>
</feature>
<evidence type="ECO:0000313" key="8">
    <source>
        <dbReference type="EMBL" id="RJQ83969.1"/>
    </source>
</evidence>
<comment type="caution">
    <text evidence="8">The sequence shown here is derived from an EMBL/GenBank/DDBJ whole genome shotgun (WGS) entry which is preliminary data.</text>
</comment>